<feature type="transmembrane region" description="Helical" evidence="1">
    <location>
        <begin position="69"/>
        <end position="89"/>
    </location>
</feature>
<keyword evidence="1" id="KW-0472">Membrane</keyword>
<evidence type="ECO:0000256" key="1">
    <source>
        <dbReference type="SAM" id="Phobius"/>
    </source>
</evidence>
<dbReference type="Proteomes" id="UP001519289">
    <property type="component" value="Unassembled WGS sequence"/>
</dbReference>
<dbReference type="Pfam" id="PF09991">
    <property type="entry name" value="DUF2232"/>
    <property type="match status" value="1"/>
</dbReference>
<dbReference type="InterPro" id="IPR018710">
    <property type="entry name" value="DUF2232"/>
</dbReference>
<evidence type="ECO:0000313" key="3">
    <source>
        <dbReference type="Proteomes" id="UP001519289"/>
    </source>
</evidence>
<name>A0ABS4JVC0_9FIRM</name>
<keyword evidence="1" id="KW-1133">Transmembrane helix</keyword>
<keyword evidence="3" id="KW-1185">Reference proteome</keyword>
<evidence type="ECO:0000313" key="2">
    <source>
        <dbReference type="EMBL" id="MBP2019480.1"/>
    </source>
</evidence>
<protein>
    <submittedName>
        <fullName evidence="2">Uncharacterized protein YybS (DUF2232 family)</fullName>
    </submittedName>
</protein>
<proteinExistence type="predicted"/>
<feature type="transmembrane region" description="Helical" evidence="1">
    <location>
        <begin position="101"/>
        <end position="124"/>
    </location>
</feature>
<dbReference type="EMBL" id="JAGGLG010000029">
    <property type="protein sequence ID" value="MBP2019480.1"/>
    <property type="molecule type" value="Genomic_DNA"/>
</dbReference>
<sequence length="143" mass="15858">MASSAVNYMLCRFTLPRFGHEVPAWTPFAEFRLPTWSVWLYASLALLAPFFLSGDMVSLPWWGKLLLNVFSPLMMIFMLAGVAVAYGYLRKRGLSGGSAALIVILGTLLLGPLGPQLLVLLAMWDTVFDVRGLGHGLWRRQQG</sequence>
<accession>A0ABS4JVC0</accession>
<reference evidence="2 3" key="1">
    <citation type="submission" date="2021-03" db="EMBL/GenBank/DDBJ databases">
        <title>Genomic Encyclopedia of Type Strains, Phase IV (KMG-IV): sequencing the most valuable type-strain genomes for metagenomic binning, comparative biology and taxonomic classification.</title>
        <authorList>
            <person name="Goeker M."/>
        </authorList>
    </citation>
    <scope>NUCLEOTIDE SEQUENCE [LARGE SCALE GENOMIC DNA]</scope>
    <source>
        <strain evidence="2 3">DSM 27138</strain>
    </source>
</reference>
<feature type="transmembrane region" description="Helical" evidence="1">
    <location>
        <begin position="38"/>
        <end position="63"/>
    </location>
</feature>
<keyword evidence="1" id="KW-0812">Transmembrane</keyword>
<comment type="caution">
    <text evidence="2">The sequence shown here is derived from an EMBL/GenBank/DDBJ whole genome shotgun (WGS) entry which is preliminary data.</text>
</comment>
<organism evidence="2 3">
    <name type="scientific">Symbiobacterium terraclitae</name>
    <dbReference type="NCBI Taxonomy" id="557451"/>
    <lineage>
        <taxon>Bacteria</taxon>
        <taxon>Bacillati</taxon>
        <taxon>Bacillota</taxon>
        <taxon>Clostridia</taxon>
        <taxon>Eubacteriales</taxon>
        <taxon>Symbiobacteriaceae</taxon>
        <taxon>Symbiobacterium</taxon>
    </lineage>
</organism>
<gene>
    <name evidence="2" type="ORF">J2Z79_002919</name>
</gene>